<evidence type="ECO:0000313" key="2">
    <source>
        <dbReference type="EMBL" id="KAJ7047768.1"/>
    </source>
</evidence>
<comment type="caution">
    <text evidence="2">The sequence shown here is derived from an EMBL/GenBank/DDBJ whole genome shotgun (WGS) entry which is preliminary data.</text>
</comment>
<dbReference type="Gene3D" id="3.40.50.1820">
    <property type="entry name" value="alpha/beta hydrolase"/>
    <property type="match status" value="1"/>
</dbReference>
<dbReference type="PANTHER" id="PTHR43194:SF4">
    <property type="entry name" value="AB HYDROLASE-1 DOMAIN-CONTAINING PROTEIN"/>
    <property type="match status" value="1"/>
</dbReference>
<name>A0AAD6XCX2_9AGAR</name>
<reference evidence="2" key="1">
    <citation type="submission" date="2023-03" db="EMBL/GenBank/DDBJ databases">
        <title>Massive genome expansion in bonnet fungi (Mycena s.s.) driven by repeated elements and novel gene families across ecological guilds.</title>
        <authorList>
            <consortium name="Lawrence Berkeley National Laboratory"/>
            <person name="Harder C.B."/>
            <person name="Miyauchi S."/>
            <person name="Viragh M."/>
            <person name="Kuo A."/>
            <person name="Thoen E."/>
            <person name="Andreopoulos B."/>
            <person name="Lu D."/>
            <person name="Skrede I."/>
            <person name="Drula E."/>
            <person name="Henrissat B."/>
            <person name="Morin E."/>
            <person name="Kohler A."/>
            <person name="Barry K."/>
            <person name="LaButti K."/>
            <person name="Morin E."/>
            <person name="Salamov A."/>
            <person name="Lipzen A."/>
            <person name="Mereny Z."/>
            <person name="Hegedus B."/>
            <person name="Baldrian P."/>
            <person name="Stursova M."/>
            <person name="Weitz H."/>
            <person name="Taylor A."/>
            <person name="Grigoriev I.V."/>
            <person name="Nagy L.G."/>
            <person name="Martin F."/>
            <person name="Kauserud H."/>
        </authorList>
    </citation>
    <scope>NUCLEOTIDE SEQUENCE</scope>
    <source>
        <strain evidence="2">CBHHK200</strain>
    </source>
</reference>
<dbReference type="CDD" id="cd12809">
    <property type="entry name" value="Esterase_713_like-2"/>
    <property type="match status" value="1"/>
</dbReference>
<keyword evidence="1" id="KW-0732">Signal</keyword>
<dbReference type="EMBL" id="JARJCM010000001">
    <property type="protein sequence ID" value="KAJ7047768.1"/>
    <property type="molecule type" value="Genomic_DNA"/>
</dbReference>
<dbReference type="AlphaFoldDB" id="A0AAD6XCX2"/>
<dbReference type="SUPFAM" id="SSF53474">
    <property type="entry name" value="alpha/beta-Hydrolases"/>
    <property type="match status" value="1"/>
</dbReference>
<organism evidence="2 3">
    <name type="scientific">Mycena alexandri</name>
    <dbReference type="NCBI Taxonomy" id="1745969"/>
    <lineage>
        <taxon>Eukaryota</taxon>
        <taxon>Fungi</taxon>
        <taxon>Dikarya</taxon>
        <taxon>Basidiomycota</taxon>
        <taxon>Agaricomycotina</taxon>
        <taxon>Agaricomycetes</taxon>
        <taxon>Agaricomycetidae</taxon>
        <taxon>Agaricales</taxon>
        <taxon>Marasmiineae</taxon>
        <taxon>Mycenaceae</taxon>
        <taxon>Mycena</taxon>
    </lineage>
</organism>
<sequence length="376" mass="41472">MSEMLQFLRSIFVFLLLASGCLSVVGQEQQQGTLHRRTYFYVGQKYNNTSDGNSTIAADQMYVEHLTPAEVTQPLPLLIIHGMGMTGTNFLNTPDGRLGWADYFLSQGYELYIVDQPARGRSPWQPTVDGPLLPTDVFTVETHFTAVQRFKIWPQAVLHTQWPGNGSMGDPTFDKFFASNVPSLNSTTEEAQKINDAGLLLLDQIGPVIVMTHSQAGPFGWGLANSRPNQVKAIVALEPSGPPFINAVFPPFTPARIFGVTDIPIAYEPPISSPSELFPVVVNQIPGVTCFEQKAPARKLVNLLHIPVLAVTSEASFHAQYDNCTVNYLLQAGVSVEHIRLENVGIHGNAHMFFMEKNGIQIADQVIQPWISKIRA</sequence>
<evidence type="ECO:0000256" key="1">
    <source>
        <dbReference type="SAM" id="SignalP"/>
    </source>
</evidence>
<feature type="chain" id="PRO_5042228389" evidence="1">
    <location>
        <begin position="24"/>
        <end position="376"/>
    </location>
</feature>
<accession>A0AAD6XCX2</accession>
<dbReference type="Proteomes" id="UP001218188">
    <property type="component" value="Unassembled WGS sequence"/>
</dbReference>
<keyword evidence="3" id="KW-1185">Reference proteome</keyword>
<evidence type="ECO:0000313" key="3">
    <source>
        <dbReference type="Proteomes" id="UP001218188"/>
    </source>
</evidence>
<gene>
    <name evidence="2" type="ORF">C8F04DRAFT_1247384</name>
</gene>
<protein>
    <submittedName>
        <fullName evidence="2">Alpha/beta-hydrolase</fullName>
    </submittedName>
</protein>
<proteinExistence type="predicted"/>
<dbReference type="InterPro" id="IPR029058">
    <property type="entry name" value="AB_hydrolase_fold"/>
</dbReference>
<dbReference type="PANTHER" id="PTHR43194">
    <property type="entry name" value="HYDROLASE ALPHA/BETA FOLD FAMILY"/>
    <property type="match status" value="1"/>
</dbReference>
<dbReference type="InterPro" id="IPR050228">
    <property type="entry name" value="Carboxylesterase_BioH"/>
</dbReference>
<feature type="signal peptide" evidence="1">
    <location>
        <begin position="1"/>
        <end position="23"/>
    </location>
</feature>